<dbReference type="CDD" id="cd06342">
    <property type="entry name" value="PBP1_ABC_LIVBP-like"/>
    <property type="match status" value="1"/>
</dbReference>
<dbReference type="PANTHER" id="PTHR47151">
    <property type="entry name" value="LEU/ILE/VAL-BINDING ABC TRANSPORTER SUBUNIT"/>
    <property type="match status" value="1"/>
</dbReference>
<evidence type="ECO:0000256" key="1">
    <source>
        <dbReference type="ARBA" id="ARBA00022729"/>
    </source>
</evidence>
<dbReference type="InterPro" id="IPR028081">
    <property type="entry name" value="Leu-bd"/>
</dbReference>
<dbReference type="EMBL" id="CAESAM010000048">
    <property type="protein sequence ID" value="CAB4339426.1"/>
    <property type="molecule type" value="Genomic_DNA"/>
</dbReference>
<dbReference type="EMBL" id="CAEZWN010000009">
    <property type="protein sequence ID" value="CAB4648785.1"/>
    <property type="molecule type" value="Genomic_DNA"/>
</dbReference>
<dbReference type="EMBL" id="CAFBOH010000088">
    <property type="protein sequence ID" value="CAB4981448.1"/>
    <property type="molecule type" value="Genomic_DNA"/>
</dbReference>
<sequence>MKKLSKIVIGFAVAAIAATALSGCSSSNKLIISTDLPLQGSAFDSNDSTNKAIELYLEQQGYKAGTYEIAFKSYDNATAAKGSWDDAKCAANAQDHVANKKEVAIMGTYNSGCAKIIAPVVNQAPDGPMLMISNANTNPGLTKTWNEGEPEKYFPTGNRSYARVCTTDDNQGAAAAQFAKQVLKVNSVYVLNDTETYGQGVGQAFTTEAKKQGIKVLSPNAYGEGWDKKQTDYSALFTKIKALKPDMVYFAGIFDNNGGQLTKDKVKILGDNTKVKLMGPDGFTGYPEFNELPEAQGAYLSFAGLSTDLLIANNPNGAGAKFVADYKAKYGSDPVGSYPIYGVAAVQFILKAIAASDGTRKGVRDAVFTGAGVSLTADESVLGKAATIDPATGDINAIDITIEVVKDNKETTVQAWTVQK</sequence>
<dbReference type="Pfam" id="PF13458">
    <property type="entry name" value="Peripla_BP_6"/>
    <property type="match status" value="1"/>
</dbReference>
<reference evidence="3" key="1">
    <citation type="submission" date="2020-05" db="EMBL/GenBank/DDBJ databases">
        <authorList>
            <person name="Chiriac C."/>
            <person name="Salcher M."/>
            <person name="Ghai R."/>
            <person name="Kavagutti S V."/>
        </authorList>
    </citation>
    <scope>NUCLEOTIDE SEQUENCE</scope>
</reference>
<evidence type="ECO:0000313" key="3">
    <source>
        <dbReference type="EMBL" id="CAB4339426.1"/>
    </source>
</evidence>
<evidence type="ECO:0000313" key="5">
    <source>
        <dbReference type="EMBL" id="CAB4698518.1"/>
    </source>
</evidence>
<accession>A0A6J5ZD75</accession>
<protein>
    <submittedName>
        <fullName evidence="3">Unannotated protein</fullName>
    </submittedName>
</protein>
<dbReference type="SUPFAM" id="SSF53822">
    <property type="entry name" value="Periplasmic binding protein-like I"/>
    <property type="match status" value="1"/>
</dbReference>
<evidence type="ECO:0000313" key="6">
    <source>
        <dbReference type="EMBL" id="CAB4981448.1"/>
    </source>
</evidence>
<dbReference type="AlphaFoldDB" id="A0A6J5ZD75"/>
<gene>
    <name evidence="4" type="ORF">UFOPK2252_00196</name>
    <name evidence="5" type="ORF">UFOPK2592_00627</name>
    <name evidence="6" type="ORF">UFOPK3935_00725</name>
    <name evidence="3" type="ORF">UFOPK4171_00628</name>
</gene>
<evidence type="ECO:0000259" key="2">
    <source>
        <dbReference type="Pfam" id="PF13458"/>
    </source>
</evidence>
<feature type="domain" description="Leucine-binding protein" evidence="2">
    <location>
        <begin position="37"/>
        <end position="367"/>
    </location>
</feature>
<evidence type="ECO:0000313" key="4">
    <source>
        <dbReference type="EMBL" id="CAB4648785.1"/>
    </source>
</evidence>
<dbReference type="Gene3D" id="3.40.50.2300">
    <property type="match status" value="2"/>
</dbReference>
<proteinExistence type="predicted"/>
<keyword evidence="1" id="KW-0732">Signal</keyword>
<organism evidence="3">
    <name type="scientific">freshwater metagenome</name>
    <dbReference type="NCBI Taxonomy" id="449393"/>
    <lineage>
        <taxon>unclassified sequences</taxon>
        <taxon>metagenomes</taxon>
        <taxon>ecological metagenomes</taxon>
    </lineage>
</organism>
<name>A0A6J5ZD75_9ZZZZ</name>
<dbReference type="InterPro" id="IPR028082">
    <property type="entry name" value="Peripla_BP_I"/>
</dbReference>
<dbReference type="EMBL" id="CAEZXU010000040">
    <property type="protein sequence ID" value="CAB4698518.1"/>
    <property type="molecule type" value="Genomic_DNA"/>
</dbReference>
<dbReference type="PANTHER" id="PTHR47151:SF2">
    <property type="entry name" value="AMINO ACID BINDING PROTEIN"/>
    <property type="match status" value="1"/>
</dbReference>
<dbReference type="PROSITE" id="PS51257">
    <property type="entry name" value="PROKAR_LIPOPROTEIN"/>
    <property type="match status" value="1"/>
</dbReference>